<dbReference type="InterPro" id="IPR058240">
    <property type="entry name" value="rSAM_sf"/>
</dbReference>
<dbReference type="CDD" id="cd01335">
    <property type="entry name" value="Radical_SAM"/>
    <property type="match status" value="1"/>
</dbReference>
<feature type="binding site" evidence="12">
    <location>
        <position position="172"/>
    </location>
    <ligand>
        <name>GTP</name>
        <dbReference type="ChEBI" id="CHEBI:37565"/>
    </ligand>
</feature>
<evidence type="ECO:0000256" key="2">
    <source>
        <dbReference type="ARBA" id="ARBA00022485"/>
    </source>
</evidence>
<feature type="binding site" evidence="12">
    <location>
        <position position="75"/>
    </location>
    <ligand>
        <name>GTP</name>
        <dbReference type="ChEBI" id="CHEBI:37565"/>
    </ligand>
</feature>
<sequence>MTAQQLPSVRDTRGRALHDLRISVTDRCNFRCVYCMPKEIFGRDFAFLPRELLLTFEEIVRVARAGIAHGVRKLRLTGGEPLLRRDIEELVRMLAALRSPEGERLDIAVTTNGSALAHKAAALREAGLNRVTVSVDSLDDATFRAMNDVDFPLQRVLDGIRVAGEVGFDAIKINTVVKRGLNDGDVVAIAERFKGTGATVRFIEFMDVGTTNGWNLEQVVPSAEIIARIDAVHPLEPVPPAYPGETATRWRYRDGSGEVGAISSVTAPFCGACSRARLSADGKLFTCLFAARGHDLRALLRGGCSDAELEDALVGIWAKRDDHYSEIRSAQTQRPTERIEMSYIGG</sequence>
<feature type="binding site" evidence="12">
    <location>
        <position position="287"/>
    </location>
    <ligand>
        <name>[4Fe-4S] cluster</name>
        <dbReference type="ChEBI" id="CHEBI:49883"/>
        <label>2</label>
        <note>4Fe-4S-substrate</note>
    </ligand>
</feature>
<dbReference type="InterPro" id="IPR010505">
    <property type="entry name" value="MoaA_twitch"/>
</dbReference>
<dbReference type="InterPro" id="IPR040064">
    <property type="entry name" value="MoaA-like"/>
</dbReference>
<dbReference type="SUPFAM" id="SSF102114">
    <property type="entry name" value="Radical SAM enzymes"/>
    <property type="match status" value="1"/>
</dbReference>
<dbReference type="CDD" id="cd21117">
    <property type="entry name" value="Twitch_MoaA"/>
    <property type="match status" value="1"/>
</dbReference>
<dbReference type="InterPro" id="IPR000385">
    <property type="entry name" value="MoaA_NifB_PqqE_Fe-S-bd_CS"/>
</dbReference>
<feature type="binding site" evidence="12">
    <location>
        <position position="34"/>
    </location>
    <ligand>
        <name>S-adenosyl-L-methionine</name>
        <dbReference type="ChEBI" id="CHEBI:59789"/>
    </ligand>
</feature>
<dbReference type="SMART" id="SM00729">
    <property type="entry name" value="Elp3"/>
    <property type="match status" value="1"/>
</dbReference>
<dbReference type="InterPro" id="IPR007197">
    <property type="entry name" value="rSAM"/>
</dbReference>
<keyword evidence="2 12" id="KW-0004">4Fe-4S</keyword>
<evidence type="ECO:0000256" key="7">
    <source>
        <dbReference type="ARBA" id="ARBA00023014"/>
    </source>
</evidence>
<accession>A0ABY8C4I1</accession>
<keyword evidence="8 12" id="KW-0342">GTP-binding</keyword>
<comment type="subunit">
    <text evidence="12">Monomer and homodimer.</text>
</comment>
<feature type="binding site" evidence="12">
    <location>
        <position position="28"/>
    </location>
    <ligand>
        <name>[4Fe-4S] cluster</name>
        <dbReference type="ChEBI" id="CHEBI:49883"/>
        <label>1</label>
        <note>4Fe-4S-S-AdoMet</note>
    </ligand>
</feature>
<feature type="binding site" evidence="12">
    <location>
        <position position="35"/>
    </location>
    <ligand>
        <name>[4Fe-4S] cluster</name>
        <dbReference type="ChEBI" id="CHEBI:49883"/>
        <label>1</label>
        <note>4Fe-4S-S-AdoMet</note>
    </ligand>
</feature>
<evidence type="ECO:0000256" key="6">
    <source>
        <dbReference type="ARBA" id="ARBA00023004"/>
    </source>
</evidence>
<dbReference type="Pfam" id="PF06463">
    <property type="entry name" value="Mob_synth_C"/>
    <property type="match status" value="1"/>
</dbReference>
<comment type="catalytic activity">
    <reaction evidence="11 12">
        <text>GTP + AH2 + S-adenosyl-L-methionine = (8S)-3',8-cyclo-7,8-dihydroguanosine 5'-triphosphate + 5'-deoxyadenosine + L-methionine + A + H(+)</text>
        <dbReference type="Rhea" id="RHEA:49576"/>
        <dbReference type="ChEBI" id="CHEBI:13193"/>
        <dbReference type="ChEBI" id="CHEBI:15378"/>
        <dbReference type="ChEBI" id="CHEBI:17319"/>
        <dbReference type="ChEBI" id="CHEBI:17499"/>
        <dbReference type="ChEBI" id="CHEBI:37565"/>
        <dbReference type="ChEBI" id="CHEBI:57844"/>
        <dbReference type="ChEBI" id="CHEBI:59789"/>
        <dbReference type="ChEBI" id="CHEBI:131766"/>
        <dbReference type="EC" id="4.1.99.22"/>
    </reaction>
</comment>
<dbReference type="RefSeq" id="WP_275279072.1">
    <property type="nucleotide sequence ID" value="NZ_CP119108.1"/>
</dbReference>
<keyword evidence="5 12" id="KW-0547">Nucleotide-binding</keyword>
<keyword evidence="4 12" id="KW-0479">Metal-binding</keyword>
<evidence type="ECO:0000256" key="12">
    <source>
        <dbReference type="HAMAP-Rule" id="MF_01225"/>
    </source>
</evidence>
<comment type="similarity">
    <text evidence="12">Belongs to the radical SAM superfamily. MoaA family.</text>
</comment>
<keyword evidence="9 12" id="KW-0501">Molybdenum cofactor biosynthesis</keyword>
<feature type="binding site" evidence="12">
    <location>
        <position position="273"/>
    </location>
    <ligand>
        <name>[4Fe-4S] cluster</name>
        <dbReference type="ChEBI" id="CHEBI:49883"/>
        <label>2</label>
        <note>4Fe-4S-substrate</note>
    </ligand>
</feature>
<dbReference type="PANTHER" id="PTHR22960">
    <property type="entry name" value="MOLYBDOPTERIN COFACTOR SYNTHESIS PROTEIN A"/>
    <property type="match status" value="1"/>
</dbReference>
<dbReference type="GO" id="GO:0061798">
    <property type="term" value="F:GTP 3',8'-cyclase activity"/>
    <property type="evidence" value="ECO:0007669"/>
    <property type="project" value="UniProtKB-EC"/>
</dbReference>
<dbReference type="Proteomes" id="UP001214553">
    <property type="component" value="Chromosome"/>
</dbReference>
<reference evidence="14 15" key="1">
    <citation type="submission" date="2023-03" db="EMBL/GenBank/DDBJ databases">
        <title>Genome sequence of Microbacterium sp. KACC 23027.</title>
        <authorList>
            <person name="Kim S."/>
            <person name="Heo J."/>
            <person name="Kwon S.-W."/>
        </authorList>
    </citation>
    <scope>NUCLEOTIDE SEQUENCE [LARGE SCALE GENOMIC DNA]</scope>
    <source>
        <strain evidence="14 15">KACC 23027</strain>
    </source>
</reference>
<evidence type="ECO:0000256" key="1">
    <source>
        <dbReference type="ARBA" id="ARBA00012167"/>
    </source>
</evidence>
<dbReference type="PROSITE" id="PS51918">
    <property type="entry name" value="RADICAL_SAM"/>
    <property type="match status" value="1"/>
</dbReference>
<proteinExistence type="inferred from homology"/>
<organism evidence="14 15">
    <name type="scientific">Microbacterium horticulturae</name>
    <dbReference type="NCBI Taxonomy" id="3028316"/>
    <lineage>
        <taxon>Bacteria</taxon>
        <taxon>Bacillati</taxon>
        <taxon>Actinomycetota</taxon>
        <taxon>Actinomycetes</taxon>
        <taxon>Micrococcales</taxon>
        <taxon>Microbacteriaceae</taxon>
        <taxon>Microbacterium</taxon>
    </lineage>
</organism>
<dbReference type="InterPro" id="IPR006638">
    <property type="entry name" value="Elp3/MiaA/NifB-like_rSAM"/>
</dbReference>
<evidence type="ECO:0000256" key="3">
    <source>
        <dbReference type="ARBA" id="ARBA00022691"/>
    </source>
</evidence>
<keyword evidence="6 12" id="KW-0408">Iron</keyword>
<feature type="binding site" evidence="12">
    <location>
        <position position="32"/>
    </location>
    <ligand>
        <name>[4Fe-4S] cluster</name>
        <dbReference type="ChEBI" id="CHEBI:49883"/>
        <label>1</label>
        <note>4Fe-4S-S-AdoMet</note>
    </ligand>
</feature>
<feature type="binding site" evidence="12">
    <location>
        <position position="206"/>
    </location>
    <ligand>
        <name>S-adenosyl-L-methionine</name>
        <dbReference type="ChEBI" id="CHEBI:59789"/>
    </ligand>
</feature>
<evidence type="ECO:0000256" key="11">
    <source>
        <dbReference type="ARBA" id="ARBA00048697"/>
    </source>
</evidence>
<dbReference type="SFLD" id="SFLDG01067">
    <property type="entry name" value="SPASM/twitch_domain_containing"/>
    <property type="match status" value="1"/>
</dbReference>
<feature type="binding site" evidence="12">
    <location>
        <begin position="275"/>
        <end position="277"/>
    </location>
    <ligand>
        <name>GTP</name>
        <dbReference type="ChEBI" id="CHEBI:37565"/>
    </ligand>
</feature>
<name>A0ABY8C4I1_9MICO</name>
<feature type="binding site" evidence="12">
    <location>
        <position position="134"/>
    </location>
    <ligand>
        <name>S-adenosyl-L-methionine</name>
        <dbReference type="ChEBI" id="CHEBI:59789"/>
    </ligand>
</feature>
<dbReference type="Gene3D" id="3.20.20.70">
    <property type="entry name" value="Aldolase class I"/>
    <property type="match status" value="1"/>
</dbReference>
<evidence type="ECO:0000256" key="8">
    <source>
        <dbReference type="ARBA" id="ARBA00023134"/>
    </source>
</evidence>
<feature type="binding site" evidence="12">
    <location>
        <position position="270"/>
    </location>
    <ligand>
        <name>[4Fe-4S] cluster</name>
        <dbReference type="ChEBI" id="CHEBI:49883"/>
        <label>2</label>
        <note>4Fe-4S-substrate</note>
    </ligand>
</feature>
<dbReference type="InterPro" id="IPR013785">
    <property type="entry name" value="Aldolase_TIM"/>
</dbReference>
<keyword evidence="7 12" id="KW-0411">Iron-sulfur</keyword>
<evidence type="ECO:0000313" key="15">
    <source>
        <dbReference type="Proteomes" id="UP001214553"/>
    </source>
</evidence>
<evidence type="ECO:0000256" key="10">
    <source>
        <dbReference type="ARBA" id="ARBA00023239"/>
    </source>
</evidence>
<comment type="pathway">
    <text evidence="12">Cofactor biosynthesis; molybdopterin biosynthesis.</text>
</comment>
<feature type="binding site" evidence="12">
    <location>
        <position position="79"/>
    </location>
    <ligand>
        <name>S-adenosyl-L-methionine</name>
        <dbReference type="ChEBI" id="CHEBI:59789"/>
    </ligand>
</feature>
<dbReference type="EC" id="4.1.99.22" evidence="1 12"/>
<dbReference type="InterPro" id="IPR013483">
    <property type="entry name" value="MoaA"/>
</dbReference>
<dbReference type="NCBIfam" id="TIGR02666">
    <property type="entry name" value="moaA"/>
    <property type="match status" value="1"/>
</dbReference>
<evidence type="ECO:0000313" key="14">
    <source>
        <dbReference type="EMBL" id="WEG09748.1"/>
    </source>
</evidence>
<dbReference type="PANTHER" id="PTHR22960:SF0">
    <property type="entry name" value="MOLYBDENUM COFACTOR BIOSYNTHESIS PROTEIN 1"/>
    <property type="match status" value="1"/>
</dbReference>
<evidence type="ECO:0000259" key="13">
    <source>
        <dbReference type="PROSITE" id="PS51918"/>
    </source>
</evidence>
<dbReference type="Pfam" id="PF04055">
    <property type="entry name" value="Radical_SAM"/>
    <property type="match status" value="1"/>
</dbReference>
<feature type="binding site" evidence="12">
    <location>
        <position position="110"/>
    </location>
    <ligand>
        <name>GTP</name>
        <dbReference type="ChEBI" id="CHEBI:37565"/>
    </ligand>
</feature>
<dbReference type="SFLD" id="SFLDG01386">
    <property type="entry name" value="main_SPASM_domain-containing"/>
    <property type="match status" value="1"/>
</dbReference>
<comment type="function">
    <text evidence="12">Catalyzes the cyclization of GTP to (8S)-3',8-cyclo-7,8-dihydroguanosine 5'-triphosphate.</text>
</comment>
<keyword evidence="3 12" id="KW-0949">S-adenosyl-L-methionine</keyword>
<evidence type="ECO:0000256" key="9">
    <source>
        <dbReference type="ARBA" id="ARBA00023150"/>
    </source>
</evidence>
<dbReference type="InterPro" id="IPR050105">
    <property type="entry name" value="MoCo_biosynth_MoaA/MoaC"/>
</dbReference>
<gene>
    <name evidence="12 14" type="primary">moaA</name>
    <name evidence="14" type="ORF">PU630_04040</name>
</gene>
<evidence type="ECO:0000256" key="5">
    <source>
        <dbReference type="ARBA" id="ARBA00022741"/>
    </source>
</evidence>
<protein>
    <recommendedName>
        <fullName evidence="1 12">GTP 3',8-cyclase</fullName>
        <ecNumber evidence="1 12">4.1.99.22</ecNumber>
    </recommendedName>
    <alternativeName>
        <fullName evidence="12">Molybdenum cofactor biosynthesis protein A</fullName>
    </alternativeName>
</protein>
<dbReference type="SFLD" id="SFLDS00029">
    <property type="entry name" value="Radical_SAM"/>
    <property type="match status" value="1"/>
</dbReference>
<keyword evidence="15" id="KW-1185">Reference proteome</keyword>
<dbReference type="PROSITE" id="PS01305">
    <property type="entry name" value="MOAA_NIFB_PQQE"/>
    <property type="match status" value="1"/>
</dbReference>
<keyword evidence="10 12" id="KW-0456">Lyase</keyword>
<dbReference type="SFLD" id="SFLDG01383">
    <property type="entry name" value="cyclic_pyranopterin_phosphate"/>
    <property type="match status" value="1"/>
</dbReference>
<evidence type="ECO:0000256" key="4">
    <source>
        <dbReference type="ARBA" id="ARBA00022723"/>
    </source>
</evidence>
<feature type="binding site" evidence="12">
    <location>
        <position position="21"/>
    </location>
    <ligand>
        <name>GTP</name>
        <dbReference type="ChEBI" id="CHEBI:37565"/>
    </ligand>
</feature>
<dbReference type="EMBL" id="CP119108">
    <property type="protein sequence ID" value="WEG09748.1"/>
    <property type="molecule type" value="Genomic_DNA"/>
</dbReference>
<feature type="domain" description="Radical SAM core" evidence="13">
    <location>
        <begin position="12"/>
        <end position="236"/>
    </location>
</feature>
<comment type="cofactor">
    <cofactor evidence="12">
        <name>[4Fe-4S] cluster</name>
        <dbReference type="ChEBI" id="CHEBI:49883"/>
    </cofactor>
    <text evidence="12">Binds 2 [4Fe-4S] clusters. Binds 1 [4Fe-4S] cluster coordinated with 3 cysteines and an exchangeable S-adenosyl-L-methionine and 1 [4Fe-4S] cluster coordinated with 3 cysteines and the GTP-derived substrate.</text>
</comment>
<dbReference type="HAMAP" id="MF_01225_B">
    <property type="entry name" value="MoaA_B"/>
    <property type="match status" value="1"/>
</dbReference>